<dbReference type="PANTHER" id="PTHR45994:SF1">
    <property type="entry name" value="FI21225P1"/>
    <property type="match status" value="1"/>
</dbReference>
<dbReference type="Proteomes" id="UP001220961">
    <property type="component" value="Chromosome 6"/>
</dbReference>
<accession>A0AAF0EDE4</accession>
<keyword evidence="2" id="KW-0963">Cytoplasm</keyword>
<organism evidence="3 4">
    <name type="scientific">Malassezia caprae</name>
    <dbReference type="NCBI Taxonomy" id="1381934"/>
    <lineage>
        <taxon>Eukaryota</taxon>
        <taxon>Fungi</taxon>
        <taxon>Dikarya</taxon>
        <taxon>Basidiomycota</taxon>
        <taxon>Ustilaginomycotina</taxon>
        <taxon>Malasseziomycetes</taxon>
        <taxon>Malasseziales</taxon>
        <taxon>Malasseziaceae</taxon>
        <taxon>Malassezia</taxon>
    </lineage>
</organism>
<reference evidence="3" key="1">
    <citation type="submission" date="2023-03" db="EMBL/GenBank/DDBJ databases">
        <title>Mating type loci evolution in Malassezia.</title>
        <authorList>
            <person name="Coelho M.A."/>
        </authorList>
    </citation>
    <scope>NUCLEOTIDE SEQUENCE</scope>
    <source>
        <strain evidence="3">CBS 10434</strain>
    </source>
</reference>
<name>A0AAF0EDE4_9BASI</name>
<dbReference type="SUPFAM" id="SSF48371">
    <property type="entry name" value="ARM repeat"/>
    <property type="match status" value="1"/>
</dbReference>
<dbReference type="InterPro" id="IPR011989">
    <property type="entry name" value="ARM-like"/>
</dbReference>
<dbReference type="GO" id="GO:0051879">
    <property type="term" value="F:Hsp90 protein binding"/>
    <property type="evidence" value="ECO:0007669"/>
    <property type="project" value="TreeGrafter"/>
</dbReference>
<keyword evidence="4" id="KW-1185">Reference proteome</keyword>
<dbReference type="GO" id="GO:0005737">
    <property type="term" value="C:cytoplasm"/>
    <property type="evidence" value="ECO:0007669"/>
    <property type="project" value="UniProtKB-SubCell"/>
</dbReference>
<dbReference type="AlphaFoldDB" id="A0AAF0EDE4"/>
<comment type="subcellular location">
    <subcellularLocation>
        <location evidence="1">Cytoplasm</location>
    </subcellularLocation>
</comment>
<sequence length="559" mass="58947">MAAGCWDVLLGDAAPPPAQADALAALRELGAAEAPDALPLLAAAAAERPLRVLAVLGLVCLTNPPLAQALLRDDVLAYAVPMDNTAERAGAFAHMLSEGASHPTLRQHLKSQPRIQAWLCETSPAPGSLVAACTDLARVKLAIPTDAKTAPSALDLSDEECTALYERLAAFVRDHTFAAPKDSAPWVWDATAAAEADALEGLYYLSSLPALRDAPCLDAPLLHKLGAVLSARSVDAGRPSTHSSGAFVIVSLLRNLVSYPPVLSEKERQIDALRRSATKRGPDDPRLAPPSVAQRVRRIVDAELVPPLVTLTTRASPQLHRPLADLFLSLVTEQDAAFRGRLLQLGVSRALLWLAQQSLAALSSSMDATHLIPFQALAKLTISMDPALMYGVGDTAVRAVVYLGVLFLAPVSSLLQVFEAALALTNLASMSPAMASAVAHASCPQSEHKNIADSIVPLFLQHDSLMLRRALMELLCNMVQDNGVFAHWSGEAERDGPTAPAPADSAPLRLHTAEGRLRLLLSLCHAGDDAHELALAKAASGLLAMLSSSPVACAHSPSC</sequence>
<dbReference type="PANTHER" id="PTHR45994">
    <property type="entry name" value="FI21225P1"/>
    <property type="match status" value="1"/>
</dbReference>
<proteinExistence type="predicted"/>
<evidence type="ECO:0000256" key="1">
    <source>
        <dbReference type="ARBA" id="ARBA00004496"/>
    </source>
</evidence>
<dbReference type="EMBL" id="CP119913">
    <property type="protein sequence ID" value="WFD20701.1"/>
    <property type="molecule type" value="Genomic_DNA"/>
</dbReference>
<dbReference type="InterPro" id="IPR016024">
    <property type="entry name" value="ARM-type_fold"/>
</dbReference>
<gene>
    <name evidence="3" type="primary">MYO1_2</name>
    <name evidence="3" type="ORF">MCAP1_002953</name>
</gene>
<protein>
    <submittedName>
        <fullName evidence="3">Class II myosin</fullName>
    </submittedName>
</protein>
<evidence type="ECO:0000313" key="3">
    <source>
        <dbReference type="EMBL" id="WFD20701.1"/>
    </source>
</evidence>
<dbReference type="Gene3D" id="1.25.10.10">
    <property type="entry name" value="Leucine-rich Repeat Variant"/>
    <property type="match status" value="1"/>
</dbReference>
<evidence type="ECO:0000256" key="2">
    <source>
        <dbReference type="ARBA" id="ARBA00022490"/>
    </source>
</evidence>
<evidence type="ECO:0000313" key="4">
    <source>
        <dbReference type="Proteomes" id="UP001220961"/>
    </source>
</evidence>